<evidence type="ECO:0000256" key="3">
    <source>
        <dbReference type="ARBA" id="ARBA00023315"/>
    </source>
</evidence>
<dbReference type="Pfam" id="PF13637">
    <property type="entry name" value="Ank_4"/>
    <property type="match status" value="1"/>
</dbReference>
<dbReference type="FunFam" id="3.40.630.10:FF:000074">
    <property type="entry name" value="Peptide hydrolase"/>
    <property type="match status" value="1"/>
</dbReference>
<reference evidence="12" key="1">
    <citation type="submission" date="2018-05" db="EMBL/GenBank/DDBJ databases">
        <title>Draft genome sequence of Stemphylium lycopersici strain CIDEFI 213.</title>
        <authorList>
            <person name="Medina R."/>
            <person name="Franco M.E.E."/>
            <person name="Lucentini C.G."/>
            <person name="Saparrat M.C.N."/>
            <person name="Balatti P.A."/>
        </authorList>
    </citation>
    <scope>NUCLEOTIDE SEQUENCE [LARGE SCALE GENOMIC DNA]</scope>
    <source>
        <strain evidence="12">CIDEFI 213</strain>
    </source>
</reference>
<dbReference type="Pfam" id="PF24883">
    <property type="entry name" value="NPHP3_N"/>
    <property type="match status" value="1"/>
</dbReference>
<evidence type="ECO:0000259" key="8">
    <source>
        <dbReference type="Pfam" id="PF17111"/>
    </source>
</evidence>
<evidence type="ECO:0000256" key="6">
    <source>
        <dbReference type="SAM" id="SignalP"/>
    </source>
</evidence>
<dbReference type="Gene3D" id="3.40.50.300">
    <property type="entry name" value="P-loop containing nucleotide triphosphate hydrolases"/>
    <property type="match status" value="1"/>
</dbReference>
<evidence type="ECO:0000256" key="2">
    <source>
        <dbReference type="ARBA" id="ARBA00022737"/>
    </source>
</evidence>
<feature type="compositionally biased region" description="Basic and acidic residues" evidence="5">
    <location>
        <begin position="472"/>
        <end position="482"/>
    </location>
</feature>
<dbReference type="Pfam" id="PF00023">
    <property type="entry name" value="Ank"/>
    <property type="match status" value="1"/>
</dbReference>
<feature type="domain" description="Peptidase M28" evidence="7">
    <location>
        <begin position="118"/>
        <end position="360"/>
    </location>
</feature>
<dbReference type="SUPFAM" id="SSF52540">
    <property type="entry name" value="P-loop containing nucleoside triphosphate hydrolases"/>
    <property type="match status" value="1"/>
</dbReference>
<keyword evidence="2" id="KW-0677">Repeat</keyword>
<dbReference type="PROSITE" id="PS50088">
    <property type="entry name" value="ANK_REPEAT"/>
    <property type="match status" value="9"/>
</dbReference>
<feature type="repeat" description="ANK" evidence="4">
    <location>
        <begin position="1844"/>
        <end position="1876"/>
    </location>
</feature>
<feature type="domain" description="GPI inositol-deacylase winged helix" evidence="9">
    <location>
        <begin position="1641"/>
        <end position="1723"/>
    </location>
</feature>
<feature type="region of interest" description="Disordered" evidence="5">
    <location>
        <begin position="441"/>
        <end position="490"/>
    </location>
</feature>
<dbReference type="InterPro" id="IPR036770">
    <property type="entry name" value="Ankyrin_rpt-contain_sf"/>
</dbReference>
<feature type="repeat" description="ANK" evidence="4">
    <location>
        <begin position="2008"/>
        <end position="2040"/>
    </location>
</feature>
<feature type="domain" description="Azaphilone pigments biosynthesis cluster protein L N-terminal" evidence="8">
    <location>
        <begin position="1063"/>
        <end position="1149"/>
    </location>
</feature>
<feature type="compositionally biased region" description="Basic and acidic residues" evidence="5">
    <location>
        <begin position="444"/>
        <end position="465"/>
    </location>
</feature>
<feature type="domain" description="Nephrocystin 3-like N-terminal" evidence="10">
    <location>
        <begin position="1362"/>
        <end position="1534"/>
    </location>
</feature>
<keyword evidence="3 11" id="KW-0012">Acyltransferase</keyword>
<dbReference type="Gene3D" id="3.40.630.10">
    <property type="entry name" value="Zn peptidases"/>
    <property type="match status" value="1"/>
</dbReference>
<dbReference type="SMART" id="SM00248">
    <property type="entry name" value="ANK"/>
    <property type="match status" value="10"/>
</dbReference>
<dbReference type="InterPro" id="IPR054471">
    <property type="entry name" value="GPIID_WHD"/>
</dbReference>
<accession>A0A364MWJ4</accession>
<dbReference type="InterPro" id="IPR007484">
    <property type="entry name" value="Peptidase_M28"/>
</dbReference>
<feature type="region of interest" description="Disordered" evidence="5">
    <location>
        <begin position="782"/>
        <end position="831"/>
    </location>
</feature>
<dbReference type="InterPro" id="IPR037457">
    <property type="entry name" value="M28_QC"/>
</dbReference>
<dbReference type="InterPro" id="IPR031348">
    <property type="entry name" value="PigL_N"/>
</dbReference>
<dbReference type="PRINTS" id="PR01415">
    <property type="entry name" value="ANKYRIN"/>
</dbReference>
<dbReference type="InterPro" id="IPR040234">
    <property type="entry name" value="QC/QCL"/>
</dbReference>
<gene>
    <name evidence="11" type="ORF">DDE83_007291</name>
</gene>
<evidence type="ECO:0000256" key="5">
    <source>
        <dbReference type="SAM" id="MobiDB-lite"/>
    </source>
</evidence>
<dbReference type="PANTHER" id="PTHR12283">
    <property type="entry name" value="GLUTAMINYL-PEPTIDE CYCLOTRANSFERASE"/>
    <property type="match status" value="1"/>
</dbReference>
<feature type="repeat" description="ANK" evidence="4">
    <location>
        <begin position="1877"/>
        <end position="1909"/>
    </location>
</feature>
<evidence type="ECO:0000259" key="10">
    <source>
        <dbReference type="Pfam" id="PF24883"/>
    </source>
</evidence>
<dbReference type="SUPFAM" id="SSF53187">
    <property type="entry name" value="Zn-dependent exopeptidases"/>
    <property type="match status" value="1"/>
</dbReference>
<dbReference type="GO" id="GO:0008270">
    <property type="term" value="F:zinc ion binding"/>
    <property type="evidence" value="ECO:0007669"/>
    <property type="project" value="TreeGrafter"/>
</dbReference>
<feature type="repeat" description="ANK" evidence="4">
    <location>
        <begin position="1975"/>
        <end position="2007"/>
    </location>
</feature>
<organism evidence="11 12">
    <name type="scientific">Stemphylium lycopersici</name>
    <name type="common">Tomato gray leaf spot disease fungus</name>
    <name type="synonym">Thyrospora lycopersici</name>
    <dbReference type="NCBI Taxonomy" id="183478"/>
    <lineage>
        <taxon>Eukaryota</taxon>
        <taxon>Fungi</taxon>
        <taxon>Dikarya</taxon>
        <taxon>Ascomycota</taxon>
        <taxon>Pezizomycotina</taxon>
        <taxon>Dothideomycetes</taxon>
        <taxon>Pleosporomycetidae</taxon>
        <taxon>Pleosporales</taxon>
        <taxon>Pleosporineae</taxon>
        <taxon>Pleosporaceae</taxon>
        <taxon>Stemphylium</taxon>
    </lineage>
</organism>
<evidence type="ECO:0000256" key="1">
    <source>
        <dbReference type="ARBA" id="ARBA00022679"/>
    </source>
</evidence>
<dbReference type="InterPro" id="IPR002110">
    <property type="entry name" value="Ankyrin_rpt"/>
</dbReference>
<dbReference type="SUPFAM" id="SSF48403">
    <property type="entry name" value="Ankyrin repeat"/>
    <property type="match status" value="1"/>
</dbReference>
<dbReference type="EMBL" id="QGDH01000129">
    <property type="protein sequence ID" value="RAR05581.1"/>
    <property type="molecule type" value="Genomic_DNA"/>
</dbReference>
<dbReference type="EC" id="2.3.2.5" evidence="11"/>
<feature type="chain" id="PRO_5025673042" evidence="6">
    <location>
        <begin position="21"/>
        <end position="2214"/>
    </location>
</feature>
<dbReference type="Pfam" id="PF22939">
    <property type="entry name" value="WHD_GPIID"/>
    <property type="match status" value="1"/>
</dbReference>
<dbReference type="CDD" id="cd03880">
    <property type="entry name" value="M28_QC_like"/>
    <property type="match status" value="1"/>
</dbReference>
<comment type="caution">
    <text evidence="11">The sequence shown here is derived from an EMBL/GenBank/DDBJ whole genome shotgun (WGS) entry which is preliminary data.</text>
</comment>
<dbReference type="Pfam" id="PF04389">
    <property type="entry name" value="Peptidase_M28"/>
    <property type="match status" value="1"/>
</dbReference>
<keyword evidence="1 11" id="KW-0808">Transferase</keyword>
<keyword evidence="12" id="KW-1185">Reference proteome</keyword>
<feature type="repeat" description="ANK" evidence="4">
    <location>
        <begin position="2074"/>
        <end position="2106"/>
    </location>
</feature>
<dbReference type="PROSITE" id="PS50297">
    <property type="entry name" value="ANK_REP_REGION"/>
    <property type="match status" value="8"/>
</dbReference>
<feature type="region of interest" description="Disordered" evidence="5">
    <location>
        <begin position="273"/>
        <end position="293"/>
    </location>
</feature>
<dbReference type="InterPro" id="IPR056884">
    <property type="entry name" value="NPHP3-like_N"/>
</dbReference>
<evidence type="ECO:0000313" key="11">
    <source>
        <dbReference type="EMBL" id="RAR05581.1"/>
    </source>
</evidence>
<keyword evidence="4" id="KW-0040">ANK repeat</keyword>
<feature type="signal peptide" evidence="6">
    <location>
        <begin position="1"/>
        <end position="20"/>
    </location>
</feature>
<sequence length="2214" mass="247173">MLFGFALLSLVSFLSSLGSAYHDLSDNTLKHLPGPGDDFDIKKGSLLAPILVPRVSGTKGNAAVRQHFVDFFKSQLPEWRIEMHNSTSTTPVSKGKEVPFVNFIATRDPPGSMEGDVSRLALVAHYDSKYTPEGFIGATDSAAPCAMILHIARSIDAALTKKWAEAKEDDFEVEHKGVQVLLLDGEEAFKSWTDTDSLYGARALAEDWESTFHAASSIYRTPLDSIELFLLLDLLGSKGPKVPSYFKTTHWAYKHMANAENRLRKLGLMKSSPNHESKMAKRQDKKPRAERPFLSDANKGNDAFMGGFVQDDHVPFMARGVEILHMIPTPFPKVWHNMEDDGEHLDMDTVEDWTKLVLAFTAEWMELEGFFDFKAEKRKVDPEKSELTNSVYDTYNYKELLDAAKERGIYRKDMKKVEMAWALKRHDDEAKRAEHAAIIARRRAQQEAQREQERLAAERHRQIEAKHRRRLEKMEKKDRDESASDDIMSETDIEAEHNNRDEYAPGAIGQALSDSSWDSTSTESSTASVDLVAIKPSSRLRLFEWPYPILPSTTAPSPLFPVDTTADLVFQPRQMSYAPLRLMAALSRQKMSLPGGKYPVDVAPDFAPVLPDSVREGVRKGVLEGVLRNVVVETGAQWVARTIVQGWNGHLYFFAAPRRADEMDAGKAGLAGLYRRYKLEERNARRVTRNREGARGERESRRWKRRAARIRRDVEVFETCRWRPRAVGFVPAFLDWGCEARNGDGEGGCWEGEEKRNLDRLRYVRFKGCDVPHYFFWARGDEDEVGGADGPNQEGIHTRRLDKTNLVPPSLSEDTKDDDENDGNVGTLPYARFPRKRPYKLCYPQRADDEDGDEDEDDGSDTELEPVLQEIVSPTSAEALCCRSSSSFLLHCSLPNSSDFVAKWLDDVASSEEISVSPSPLGETGPVNSWPDDETGIWDWGWREEGLGNLEVGWEGEWGTGVDCPFSSMDWKGEGNHEKARYVRSHSAISLLLSSHLPREFADVQGQYSILPRSGERFCGLFGDDEGFNTDVDVPARKASERGLREMKKWENPHFLGVNSFMMDPLSITASILSITTAAVQSVQILIKTIDNIKNALDTVKGVITDLAALQPVLQNLQRELQTGTSQTLLSNQIERAIENCDRACNVFYLQHHDLPPRQPDERDERRMLQQNEIVIRQQLGRASTATVELERSIQQLKPARNTRLGSITQRGKVSDESRQALLHELACQNSANNTLKAVCEEAISTTVFERTGQKIKGVKATNHSSAIAGFINASEQTARIKQDISDISAQDWSFAFAGVSAQKGSQAVVGSVGGNVYFGNHRDTQQTSEQDVKACRDALFLSDPCVDRQELISAKGFIVEGTCVWIRSNKSYKAWKNGDISLLWIAGGPGQGKTMLSIFLTEELERKASRKRAIQVVYYFCVHKKRDTGIGLLRGLIWQIIIKRPTLIKHVLPHFETAARAQQTLSSLESLWVIFQKLIADPDLGTMFCVLDGLDECDEATLDVLLPRLFHQLGPGKSDSTAQTMFRVVVVSRDIDGLQGCTKVNLGIGDDARGLHDIECFIHAKVKELFSKKGFDNSVRPAVQQFLLDRAEGTFLWVGFVLQELRRLRTCTQLLPMLDSLPGDLGNMYGRMLLQIPPEHRKTSSLILRWVSFAQRPLKLQELAAAVNLKPVSGLISLKQTALDAITLCGPILDVKGKQVTLVHQSARDYLLSEKCDKDHALEQFNFGSKRSHPSASTYEKDHVRKTPLLQYAAEHWIEHVKGCSDTASKLFKGSYLFFGEESDLRANWWHSYKQLKSDYNGDFTPSILHMMSYFGVLPWIEMLLSRRRELDVKQFVNEKDEFGRTSLHWAAGEGNDKAVQLLLDQGAEIDAEDNIDGTALQVALKSRKLATMQLLVQRGANINATDIGDTFWLGDAINRGDIAMIEFLKEQGLYTDLRDCGGNSPLLTAVLKGNRKLVELLIDSGADVNDERSGFPVLMLAVFSKKLAIVELLLNSGANIEIKDSNGGTPLHKVAESGNHAIVQILIAKGANIWAKDDLSRTVLHAAAGSGSKEVVQLFLRIGLDAGAKDCNKETMLHAAAGSGNEEVVQLFLGMGLDPRTRDRKGMTALHKLAERPYRPDNSNTARLLISQGADVMARDSGHRTALHLAAAADNLKVSQLLIDLKADLNARDKRGKSALDYARECLTKSRGNCEVERLLIGSGADVIPSTR</sequence>
<keyword evidence="6" id="KW-0732">Signal</keyword>
<dbReference type="Pfam" id="PF17111">
    <property type="entry name" value="PigL_N"/>
    <property type="match status" value="1"/>
</dbReference>
<evidence type="ECO:0000259" key="9">
    <source>
        <dbReference type="Pfam" id="PF22939"/>
    </source>
</evidence>
<evidence type="ECO:0000259" key="7">
    <source>
        <dbReference type="Pfam" id="PF04389"/>
    </source>
</evidence>
<dbReference type="InterPro" id="IPR027417">
    <property type="entry name" value="P-loop_NTPase"/>
</dbReference>
<dbReference type="Pfam" id="PF12796">
    <property type="entry name" value="Ank_2"/>
    <property type="match status" value="3"/>
</dbReference>
<dbReference type="Gene3D" id="1.25.40.20">
    <property type="entry name" value="Ankyrin repeat-containing domain"/>
    <property type="match status" value="3"/>
</dbReference>
<protein>
    <submittedName>
        <fullName evidence="11">Glutaminyl-peptide cyclotransferase</fullName>
        <ecNumber evidence="11">2.3.2.5</ecNumber>
    </submittedName>
</protein>
<evidence type="ECO:0000256" key="4">
    <source>
        <dbReference type="PROSITE-ProRule" id="PRU00023"/>
    </source>
</evidence>
<feature type="repeat" description="ANK" evidence="4">
    <location>
        <begin position="2144"/>
        <end position="2176"/>
    </location>
</feature>
<proteinExistence type="predicted"/>
<feature type="repeat" description="ANK" evidence="4">
    <location>
        <begin position="1943"/>
        <end position="1975"/>
    </location>
</feature>
<dbReference type="GO" id="GO:0016603">
    <property type="term" value="F:glutaminyl-peptide cyclotransferase activity"/>
    <property type="evidence" value="ECO:0007669"/>
    <property type="project" value="UniProtKB-EC"/>
</dbReference>
<feature type="repeat" description="ANK" evidence="4">
    <location>
        <begin position="2041"/>
        <end position="2073"/>
    </location>
</feature>
<dbReference type="PANTHER" id="PTHR12283:SF6">
    <property type="entry name" value="GLUTAMINYL-PEPTIDE CYCLOTRANSFERASE-RELATED"/>
    <property type="match status" value="1"/>
</dbReference>
<name>A0A364MWJ4_STELY</name>
<evidence type="ECO:0000313" key="12">
    <source>
        <dbReference type="Proteomes" id="UP000249619"/>
    </source>
</evidence>
<dbReference type="Proteomes" id="UP000249619">
    <property type="component" value="Unassembled WGS sequence"/>
</dbReference>
<feature type="repeat" description="ANK" evidence="4">
    <location>
        <begin position="2107"/>
        <end position="2143"/>
    </location>
</feature>